<comment type="caution">
    <text evidence="1">The sequence shown here is derived from an EMBL/GenBank/DDBJ whole genome shotgun (WGS) entry which is preliminary data.</text>
</comment>
<evidence type="ECO:0000313" key="2">
    <source>
        <dbReference type="Proteomes" id="UP000830375"/>
    </source>
</evidence>
<reference evidence="1 2" key="1">
    <citation type="submission" date="2022-01" db="EMBL/GenBank/DDBJ databases">
        <title>A high-quality chromosome-level genome assembly of rohu carp, Labeo rohita.</title>
        <authorList>
            <person name="Arick M.A. II"/>
            <person name="Hsu C.-Y."/>
            <person name="Magbanua Z."/>
            <person name="Pechanova O."/>
            <person name="Grover C."/>
            <person name="Miller E."/>
            <person name="Thrash A."/>
            <person name="Ezzel L."/>
            <person name="Alam S."/>
            <person name="Benzie J."/>
            <person name="Hamilton M."/>
            <person name="Karsi A."/>
            <person name="Lawrence M.L."/>
            <person name="Peterson D.G."/>
        </authorList>
    </citation>
    <scope>NUCLEOTIDE SEQUENCE [LARGE SCALE GENOMIC DNA]</scope>
    <source>
        <strain evidence="2">BAU-BD-2019</strain>
        <tissue evidence="1">Blood</tissue>
    </source>
</reference>
<proteinExistence type="predicted"/>
<dbReference type="EMBL" id="JACTAM010000016">
    <property type="protein sequence ID" value="KAI2655518.1"/>
    <property type="molecule type" value="Genomic_DNA"/>
</dbReference>
<evidence type="ECO:0000313" key="1">
    <source>
        <dbReference type="EMBL" id="KAI2655518.1"/>
    </source>
</evidence>
<name>A0ABQ8LY02_LABRO</name>
<organism evidence="1 2">
    <name type="scientific">Labeo rohita</name>
    <name type="common">Indian major carp</name>
    <name type="synonym">Cyprinus rohita</name>
    <dbReference type="NCBI Taxonomy" id="84645"/>
    <lineage>
        <taxon>Eukaryota</taxon>
        <taxon>Metazoa</taxon>
        <taxon>Chordata</taxon>
        <taxon>Craniata</taxon>
        <taxon>Vertebrata</taxon>
        <taxon>Euteleostomi</taxon>
        <taxon>Actinopterygii</taxon>
        <taxon>Neopterygii</taxon>
        <taxon>Teleostei</taxon>
        <taxon>Ostariophysi</taxon>
        <taxon>Cypriniformes</taxon>
        <taxon>Cyprinidae</taxon>
        <taxon>Labeoninae</taxon>
        <taxon>Labeonini</taxon>
        <taxon>Labeo</taxon>
    </lineage>
</organism>
<keyword evidence="2" id="KW-1185">Reference proteome</keyword>
<sequence length="414" mass="45012">MSNRTHSLCIAVVKQGEDVCEGRPRPHSWPGVKSPVVWDIPPSDHVRNNPDSVLWEEYGLITQRLHSEDFDIYMDMPCLLLPSSSICPIMTTQSTPSQKPLTISNTHPHHHHCILLVPQLTLSPSSLVWVCSRSASFHRNHGWMIPCLCLRTPPWPIDAPAPAWLLAPSPQWLASPQALLGSLIPSAPPWSVIIHLPAAPHPSVPLALSGSSFPPAPRWSSVAPAPPQPFGPRPPLWLALWILCITLAHRLFVSAWDFTTTCSAAVSRVPGVVSHSATMTPPSGSTVGHYPGCGLGPTRLHLFPPVFSLAPSSILTTLATPVSVLSLSLSLILHGSVGFHSCFSLCHHHPGCLPALCRPLSPSRIHSFVLSVQSFIVSSAQSRAFQERGDMSHMDCVFVFILPKCSFDLVFCLP</sequence>
<protein>
    <submittedName>
        <fullName evidence="1">Filamentous hemagglutinin</fullName>
    </submittedName>
</protein>
<accession>A0ABQ8LY02</accession>
<dbReference type="Proteomes" id="UP000830375">
    <property type="component" value="Unassembled WGS sequence"/>
</dbReference>
<gene>
    <name evidence="1" type="ORF">H4Q32_017930</name>
</gene>